<keyword evidence="3 9" id="KW-0812">Transmembrane</keyword>
<sequence>MSPLADAQVEVHGNQTVLASSRAGGDGVLRVSFLYRTGTWVIITASKPDYVTNSVPWHSGRIPLYASVSLYLLVQRPGTLILYDDVLQVLSGSPGARNQPLVQLQRKSLQLAPDSNDTALSATLTTARTQYEIGGFPFLLGQETNSSGAETGWTDLTALAVVSVQLLDKDGHVIQVSDPIHVSVPLPSDTRNRMATSVPAWLYQPKTGLWVRTGTGYIKKEGQQFVWNVVVPQMGYWLAAFPSSSGTVTATDITTYHTLFLLSILASLALLVLILLCVLLYYCRRKCLKPRRQQGKPHSANLNGAKRDQGTSTSRLNLICGGHAESGPSNDKSDMSPSRDYQSSREDLTKHVPAHMLRHAKGKNASGSQRGESFPMKVTRATETNNLDNPLLHEDYNRSYRYASDPPSPPRFQCYVPNQTDKPPEYSAAAADSLARPTSLNTQPGQIIFCSSIDQMKENMYRSMVPTLVIPAHYMRLPSEFSKDGKDQKDQDKDGAQMGGGQHHHHHSQKQGQQQGGSQGDDSEDPSWASDSSGGPMTIPVLFNDSTMAQMNGELQALTEKKLMELGVKQHPRAWFISLDGRNNAHVRHSYIDAGNDLGGGGFLERMSAINRKGKDERWGTGGRKGLGVGGVGGGKCYSKLAYPDHSEPSGSEGRPVSPEENSLTPLLDEGPSSRGSTIPRRGRSRVNSSRSSNGDSMTSPDDDPDDKDENKKSPWQKIEDRPLMVFHPRK</sequence>
<feature type="compositionally biased region" description="Basic and acidic residues" evidence="8">
    <location>
        <begin position="481"/>
        <end position="495"/>
    </location>
</feature>
<organism evidence="12 13">
    <name type="scientific">Cyclopterus lumpus</name>
    <name type="common">Lumpsucker</name>
    <dbReference type="NCBI Taxonomy" id="8103"/>
    <lineage>
        <taxon>Eukaryota</taxon>
        <taxon>Metazoa</taxon>
        <taxon>Chordata</taxon>
        <taxon>Craniata</taxon>
        <taxon>Vertebrata</taxon>
        <taxon>Euteleostomi</taxon>
        <taxon>Actinopterygii</taxon>
        <taxon>Neopterygii</taxon>
        <taxon>Teleostei</taxon>
        <taxon>Neoteleostei</taxon>
        <taxon>Acanthomorphata</taxon>
        <taxon>Eupercaria</taxon>
        <taxon>Perciformes</taxon>
        <taxon>Cottioidei</taxon>
        <taxon>Cottales</taxon>
        <taxon>Cyclopteridae</taxon>
        <taxon>Cyclopterus</taxon>
    </lineage>
</organism>
<evidence type="ECO:0000259" key="11">
    <source>
        <dbReference type="Pfam" id="PF20771"/>
    </source>
</evidence>
<evidence type="ECO:0000313" key="13">
    <source>
        <dbReference type="Proteomes" id="UP000694565"/>
    </source>
</evidence>
<dbReference type="Pfam" id="PF20771">
    <property type="entry name" value="FAM171A1-2-B_C"/>
    <property type="match status" value="2"/>
</dbReference>
<reference evidence="12" key="2">
    <citation type="submission" date="2025-09" db="UniProtKB">
        <authorList>
            <consortium name="Ensembl"/>
        </authorList>
    </citation>
    <scope>IDENTIFICATION</scope>
</reference>
<feature type="region of interest" description="Disordered" evidence="8">
    <location>
        <begin position="480"/>
        <end position="541"/>
    </location>
</feature>
<dbReference type="InterPro" id="IPR018890">
    <property type="entry name" value="FAM171"/>
</dbReference>
<dbReference type="GO" id="GO:0016020">
    <property type="term" value="C:membrane"/>
    <property type="evidence" value="ECO:0007669"/>
    <property type="project" value="UniProtKB-SubCell"/>
</dbReference>
<dbReference type="AlphaFoldDB" id="A0A8C2WG72"/>
<dbReference type="InterPro" id="IPR049175">
    <property type="entry name" value="FAM171_C"/>
</dbReference>
<dbReference type="InterPro" id="IPR048530">
    <property type="entry name" value="FAM171_N"/>
</dbReference>
<evidence type="ECO:0000256" key="4">
    <source>
        <dbReference type="ARBA" id="ARBA00022729"/>
    </source>
</evidence>
<evidence type="ECO:0000256" key="6">
    <source>
        <dbReference type="ARBA" id="ARBA00023136"/>
    </source>
</evidence>
<evidence type="ECO:0000256" key="2">
    <source>
        <dbReference type="ARBA" id="ARBA00006818"/>
    </source>
</evidence>
<keyword evidence="6 9" id="KW-0472">Membrane</keyword>
<feature type="compositionally biased region" description="Low complexity" evidence="8">
    <location>
        <begin position="686"/>
        <end position="700"/>
    </location>
</feature>
<evidence type="ECO:0000256" key="8">
    <source>
        <dbReference type="SAM" id="MobiDB-lite"/>
    </source>
</evidence>
<keyword evidence="4" id="KW-0732">Signal</keyword>
<evidence type="ECO:0000256" key="3">
    <source>
        <dbReference type="ARBA" id="ARBA00022692"/>
    </source>
</evidence>
<evidence type="ECO:0000256" key="7">
    <source>
        <dbReference type="ARBA" id="ARBA00023180"/>
    </source>
</evidence>
<keyword evidence="13" id="KW-1185">Reference proteome</keyword>
<name>A0A8C2WG72_CYCLU</name>
<dbReference type="PANTHER" id="PTHR31626:SF3">
    <property type="entry name" value="PROTEIN FAM171A2"/>
    <property type="match status" value="1"/>
</dbReference>
<reference evidence="12" key="1">
    <citation type="submission" date="2025-08" db="UniProtKB">
        <authorList>
            <consortium name="Ensembl"/>
        </authorList>
    </citation>
    <scope>IDENTIFICATION</scope>
</reference>
<dbReference type="Pfam" id="PF10577">
    <property type="entry name" value="FAM171A1-2-B_N"/>
    <property type="match status" value="1"/>
</dbReference>
<evidence type="ECO:0000259" key="10">
    <source>
        <dbReference type="Pfam" id="PF10577"/>
    </source>
</evidence>
<feature type="region of interest" description="Disordered" evidence="8">
    <location>
        <begin position="293"/>
        <end position="312"/>
    </location>
</feature>
<proteinExistence type="inferred from homology"/>
<feature type="domain" description="FAM171 C-terminal" evidence="11">
    <location>
        <begin position="402"/>
        <end position="728"/>
    </location>
</feature>
<protein>
    <submittedName>
        <fullName evidence="12">Family with sequence similarity 171 member A2</fullName>
    </submittedName>
</protein>
<dbReference type="Ensembl" id="ENSCLMT00005004337.1">
    <property type="protein sequence ID" value="ENSCLMP00005003999.1"/>
    <property type="gene ID" value="ENSCLMG00005002198.1"/>
</dbReference>
<keyword evidence="7" id="KW-0325">Glycoprotein</keyword>
<evidence type="ECO:0000256" key="5">
    <source>
        <dbReference type="ARBA" id="ARBA00022989"/>
    </source>
</evidence>
<comment type="subcellular location">
    <subcellularLocation>
        <location evidence="1">Membrane</location>
        <topology evidence="1">Single-pass type I membrane protein</topology>
    </subcellularLocation>
</comment>
<comment type="similarity">
    <text evidence="2">Belongs to the FAM171 family.</text>
</comment>
<feature type="region of interest" description="Disordered" evidence="8">
    <location>
        <begin position="640"/>
        <end position="731"/>
    </location>
</feature>
<evidence type="ECO:0000256" key="9">
    <source>
        <dbReference type="SAM" id="Phobius"/>
    </source>
</evidence>
<evidence type="ECO:0000313" key="12">
    <source>
        <dbReference type="Ensembl" id="ENSCLMP00005003999.1"/>
    </source>
</evidence>
<keyword evidence="5 9" id="KW-1133">Transmembrane helix</keyword>
<feature type="region of interest" description="Disordered" evidence="8">
    <location>
        <begin position="420"/>
        <end position="441"/>
    </location>
</feature>
<feature type="transmembrane region" description="Helical" evidence="9">
    <location>
        <begin position="259"/>
        <end position="283"/>
    </location>
</feature>
<evidence type="ECO:0000256" key="1">
    <source>
        <dbReference type="ARBA" id="ARBA00004479"/>
    </source>
</evidence>
<dbReference type="PANTHER" id="PTHR31626">
    <property type="entry name" value="SUSHI DOMAIN-CONTAINING PROTEIN"/>
    <property type="match status" value="1"/>
</dbReference>
<feature type="compositionally biased region" description="Polar residues" evidence="8">
    <location>
        <begin position="327"/>
        <end position="341"/>
    </location>
</feature>
<feature type="region of interest" description="Disordered" evidence="8">
    <location>
        <begin position="317"/>
        <end position="347"/>
    </location>
</feature>
<feature type="domain" description="FAM171 C-terminal" evidence="11">
    <location>
        <begin position="332"/>
        <end position="401"/>
    </location>
</feature>
<dbReference type="GeneTree" id="ENSGT00950000183184"/>
<accession>A0A8C2WG72</accession>
<feature type="compositionally biased region" description="Basic and acidic residues" evidence="8">
    <location>
        <begin position="709"/>
        <end position="723"/>
    </location>
</feature>
<dbReference type="Proteomes" id="UP000694565">
    <property type="component" value="Unplaced"/>
</dbReference>
<feature type="domain" description="FAM171 N-terminal" evidence="10">
    <location>
        <begin position="2"/>
        <end position="243"/>
    </location>
</feature>